<dbReference type="Proteomes" id="UP001642484">
    <property type="component" value="Unassembled WGS sequence"/>
</dbReference>
<feature type="region of interest" description="Disordered" evidence="2">
    <location>
        <begin position="1315"/>
        <end position="1358"/>
    </location>
</feature>
<reference evidence="3 4" key="1">
    <citation type="submission" date="2024-02" db="EMBL/GenBank/DDBJ databases">
        <authorList>
            <person name="Chen Y."/>
            <person name="Shah S."/>
            <person name="Dougan E. K."/>
            <person name="Thang M."/>
            <person name="Chan C."/>
        </authorList>
    </citation>
    <scope>NUCLEOTIDE SEQUENCE [LARGE SCALE GENOMIC DNA]</scope>
</reference>
<gene>
    <name evidence="3" type="ORF">CCMP2556_LOCUS46888</name>
</gene>
<accession>A0ABP0RHT4</accession>
<evidence type="ECO:0000256" key="2">
    <source>
        <dbReference type="SAM" id="MobiDB-lite"/>
    </source>
</evidence>
<organism evidence="3 4">
    <name type="scientific">Durusdinium trenchii</name>
    <dbReference type="NCBI Taxonomy" id="1381693"/>
    <lineage>
        <taxon>Eukaryota</taxon>
        <taxon>Sar</taxon>
        <taxon>Alveolata</taxon>
        <taxon>Dinophyceae</taxon>
        <taxon>Suessiales</taxon>
        <taxon>Symbiodiniaceae</taxon>
        <taxon>Durusdinium</taxon>
    </lineage>
</organism>
<evidence type="ECO:0000313" key="4">
    <source>
        <dbReference type="Proteomes" id="UP001642484"/>
    </source>
</evidence>
<dbReference type="SUPFAM" id="SSF56672">
    <property type="entry name" value="DNA/RNA polymerases"/>
    <property type="match status" value="1"/>
</dbReference>
<dbReference type="InterPro" id="IPR011010">
    <property type="entry name" value="DNA_brk_join_enz"/>
</dbReference>
<comment type="caution">
    <text evidence="3">The sequence shown here is derived from an EMBL/GenBank/DDBJ whole genome shotgun (WGS) entry which is preliminary data.</text>
</comment>
<dbReference type="InterPro" id="IPR013762">
    <property type="entry name" value="Integrase-like_cat_sf"/>
</dbReference>
<feature type="compositionally biased region" description="Acidic residues" evidence="2">
    <location>
        <begin position="1334"/>
        <end position="1346"/>
    </location>
</feature>
<keyword evidence="4" id="KW-1185">Reference proteome</keyword>
<keyword evidence="1" id="KW-0233">DNA recombination</keyword>
<dbReference type="InterPro" id="IPR043502">
    <property type="entry name" value="DNA/RNA_pol_sf"/>
</dbReference>
<dbReference type="SUPFAM" id="SSF56349">
    <property type="entry name" value="DNA breaking-rejoining enzymes"/>
    <property type="match status" value="1"/>
</dbReference>
<evidence type="ECO:0000313" key="3">
    <source>
        <dbReference type="EMBL" id="CAK9099085.1"/>
    </source>
</evidence>
<proteinExistence type="predicted"/>
<dbReference type="Gene3D" id="1.10.443.10">
    <property type="entry name" value="Intergrase catalytic core"/>
    <property type="match status" value="1"/>
</dbReference>
<name>A0ABP0RHT4_9DINO</name>
<dbReference type="EMBL" id="CAXAMN010025917">
    <property type="protein sequence ID" value="CAK9099085.1"/>
    <property type="molecule type" value="Genomic_DNA"/>
</dbReference>
<protein>
    <submittedName>
        <fullName evidence="3">Uncharacterized protein</fullName>
    </submittedName>
</protein>
<sequence>MSTENSKLHGEALGHDDRWRELFPLPLCPEVPRKAGLSVSARRRRATVRSRVESVNSIIKTLNEMYSPSLDGDFSSSFVRTRAQEACQHELFRAVANTKPPSKVATTVRPYDRGLLSIPSCGNQAVVLDDVLDDVGCETIRDPHRCMLLDEEEIGVMMEQNKPVDIYMDPLLKNNMGMYCNFVHDLFEAGMLDFTVRPRGLVTPFFVAKKSGKLRLILDCRETNRLFRRPPVLAAGTGASWSQIRIPDGEQLYVAQSDIKDYFYSLQLPSELRTLFCLPPIPGALLRHWKVNAEHCGSLDTDDWVHPMLRVVPMGWSWAMWLSQRVHQHQSQLGAGVSPDRVLVDGKPAPRLENGEVLLLPYADNLNVCGINAEAVQRAKDGAVARLRQVGLTVHEEMDANNISQSLGYMIDGSVGQVTPIPDRLHRVQLAFKWLSRRPRVTGKAVQRLLGHAVHFMMLKRELLSIPRHLYAFVQQANGRCRLWCSAAVEARWIGELLPLCATDLRKQTSALLSASDASLSGIAVCTRTLDEQTVRAIGSYRERWRFKGRNPANRPRQTALEGLDPFVDVASVKPVGPVVEDPFELDNQFPDVPKALLDNTDWSLRFSQRMVYSEHITLLEGRGIVASLRHKFRSTGQFHQHHVHLSDNLGMVLAVDKGAGNISGQGKLLPVAVPCKSKQKRKPVQVGLSSRQALRSQLQGNNKEERAEKRQIYKQAVSKIPRFQGQTFLEMNAISEEVASDYRIRMSRFRAYAKLEQISLRGQKNLDSALSAYLNEMFEDGEDIGEATKTLAAVVDSVRECTQKGSLPRCRRSWQGWNRLDPGATRPPIPWELVAAIVNYMLARQQINEGLLVLLMFDAYLRPGEAISLHRQDLVEPTVQHPVFCLNLNPSERGASSKMGLSDETIVLDGKETPWMGLLLRRHLETHKSQKLFPIEYRQLKDAWQKALVGVQLSNKHCVLYQLRHSGPSHDRMTKARSLVEIKKRGRWLSDSSVRRYEAAARLNQEFQKLPRAVQTKALAAPQLLQQWVQKCDAAFDLRNFIEEQFGFLALILSEARASASNAWWSGGSRARGSRWGKGSVSGLAWSTVKKVAKERGVNQKLLSLKVNVPEARPEWPTFRTAWLFELRLPRLPEKAALFFVERAAPGRQEPRTQTPFGSAMVPVELRPLEDRPDLVPLLRMWTACFLAPQVPFLHQLLGAKSASHRVFSDSEAPPRCGSGRSGAGPFGSGSFGVEKRLEVAVLGVQLQDLVVHGFFDVPTMKKLYGGTEVGTAENLAIHHALLFEYESNLFDRLFYLTNELDILQHKQGTNRDDAATADAAADATADAAADATADESAESAESAESDGMSHSAAPGT</sequence>
<feature type="compositionally biased region" description="Low complexity" evidence="2">
    <location>
        <begin position="1318"/>
        <end position="1333"/>
    </location>
</feature>
<evidence type="ECO:0000256" key="1">
    <source>
        <dbReference type="ARBA" id="ARBA00023172"/>
    </source>
</evidence>